<dbReference type="EMBL" id="CAKXAJ010020572">
    <property type="protein sequence ID" value="CAH2223358.1"/>
    <property type="molecule type" value="Genomic_DNA"/>
</dbReference>
<evidence type="ECO:0000313" key="1">
    <source>
        <dbReference type="EMBL" id="CAH2223358.1"/>
    </source>
</evidence>
<protein>
    <submittedName>
        <fullName evidence="1">Jg25048 protein</fullName>
    </submittedName>
</protein>
<reference evidence="1" key="1">
    <citation type="submission" date="2022-03" db="EMBL/GenBank/DDBJ databases">
        <authorList>
            <person name="Lindestad O."/>
        </authorList>
    </citation>
    <scope>NUCLEOTIDE SEQUENCE</scope>
</reference>
<dbReference type="Proteomes" id="UP000838756">
    <property type="component" value="Unassembled WGS sequence"/>
</dbReference>
<organism evidence="1 2">
    <name type="scientific">Pararge aegeria aegeria</name>
    <dbReference type="NCBI Taxonomy" id="348720"/>
    <lineage>
        <taxon>Eukaryota</taxon>
        <taxon>Metazoa</taxon>
        <taxon>Ecdysozoa</taxon>
        <taxon>Arthropoda</taxon>
        <taxon>Hexapoda</taxon>
        <taxon>Insecta</taxon>
        <taxon>Pterygota</taxon>
        <taxon>Neoptera</taxon>
        <taxon>Endopterygota</taxon>
        <taxon>Lepidoptera</taxon>
        <taxon>Glossata</taxon>
        <taxon>Ditrysia</taxon>
        <taxon>Papilionoidea</taxon>
        <taxon>Nymphalidae</taxon>
        <taxon>Satyrinae</taxon>
        <taxon>Satyrini</taxon>
        <taxon>Parargina</taxon>
        <taxon>Pararge</taxon>
    </lineage>
</organism>
<name>A0A8S4QW92_9NEOP</name>
<comment type="caution">
    <text evidence="1">The sequence shown here is derived from an EMBL/GenBank/DDBJ whole genome shotgun (WGS) entry which is preliminary data.</text>
</comment>
<dbReference type="AlphaFoldDB" id="A0A8S4QW92"/>
<dbReference type="OrthoDB" id="6938941at2759"/>
<proteinExistence type="predicted"/>
<sequence>MVLEENEQRLSSAVQARILSFFGHVSGRNDVFIERLVAQGKVEGTRARCRSPMRWTDQVKAAVEAPLHECARKVTAREECRRIVKRAITPR</sequence>
<accession>A0A8S4QW92</accession>
<gene>
    <name evidence="1" type="primary">jg25048</name>
    <name evidence="1" type="ORF">PAEG_LOCUS6811</name>
</gene>
<evidence type="ECO:0000313" key="2">
    <source>
        <dbReference type="Proteomes" id="UP000838756"/>
    </source>
</evidence>
<keyword evidence="2" id="KW-1185">Reference proteome</keyword>